<proteinExistence type="predicted"/>
<comment type="caution">
    <text evidence="1">The sequence shown here is derived from an EMBL/GenBank/DDBJ whole genome shotgun (WGS) entry which is preliminary data.</text>
</comment>
<sequence length="116" mass="13768">MKDGRIIRVKNPKLRDFRNSLRKMWLSFILNQNHKMRITQKALVNHSGGPPFKSKDILKQYIDFDFSIIEAKRVGNSSICLCPICFSFEEDMIWDAYSETWYCEGCYSQIYNELNE</sequence>
<dbReference type="EMBL" id="LAZR01004039">
    <property type="protein sequence ID" value="KKN12362.1"/>
    <property type="molecule type" value="Genomic_DNA"/>
</dbReference>
<dbReference type="AlphaFoldDB" id="A0A0F9NK65"/>
<name>A0A0F9NK65_9ZZZZ</name>
<evidence type="ECO:0000313" key="1">
    <source>
        <dbReference type="EMBL" id="KKN12362.1"/>
    </source>
</evidence>
<accession>A0A0F9NK65</accession>
<reference evidence="1" key="1">
    <citation type="journal article" date="2015" name="Nature">
        <title>Complex archaea that bridge the gap between prokaryotes and eukaryotes.</title>
        <authorList>
            <person name="Spang A."/>
            <person name="Saw J.H."/>
            <person name="Jorgensen S.L."/>
            <person name="Zaremba-Niedzwiedzka K."/>
            <person name="Martijn J."/>
            <person name="Lind A.E."/>
            <person name="van Eijk R."/>
            <person name="Schleper C."/>
            <person name="Guy L."/>
            <person name="Ettema T.J."/>
        </authorList>
    </citation>
    <scope>NUCLEOTIDE SEQUENCE</scope>
</reference>
<gene>
    <name evidence="1" type="ORF">LCGC14_1017190</name>
</gene>
<organism evidence="1">
    <name type="scientific">marine sediment metagenome</name>
    <dbReference type="NCBI Taxonomy" id="412755"/>
    <lineage>
        <taxon>unclassified sequences</taxon>
        <taxon>metagenomes</taxon>
        <taxon>ecological metagenomes</taxon>
    </lineage>
</organism>
<protein>
    <submittedName>
        <fullName evidence="1">Uncharacterized protein</fullName>
    </submittedName>
</protein>